<comment type="caution">
    <text evidence="1">The sequence shown here is derived from an EMBL/GenBank/DDBJ whole genome shotgun (WGS) entry which is preliminary data.</text>
</comment>
<evidence type="ECO:0000313" key="1">
    <source>
        <dbReference type="EMBL" id="MBB5366473.1"/>
    </source>
</evidence>
<dbReference type="Proteomes" id="UP000552709">
    <property type="component" value="Unassembled WGS sequence"/>
</dbReference>
<name>A0A7W8K0Y7_9DEIO</name>
<organism evidence="1 2">
    <name type="scientific">Deinococcus humi</name>
    <dbReference type="NCBI Taxonomy" id="662880"/>
    <lineage>
        <taxon>Bacteria</taxon>
        <taxon>Thermotogati</taxon>
        <taxon>Deinococcota</taxon>
        <taxon>Deinococci</taxon>
        <taxon>Deinococcales</taxon>
        <taxon>Deinococcaceae</taxon>
        <taxon>Deinococcus</taxon>
    </lineage>
</organism>
<dbReference type="AlphaFoldDB" id="A0A7W8K0Y7"/>
<dbReference type="EMBL" id="JACHFL010000048">
    <property type="protein sequence ID" value="MBB5366473.1"/>
    <property type="molecule type" value="Genomic_DNA"/>
</dbReference>
<reference evidence="1 2" key="1">
    <citation type="submission" date="2020-08" db="EMBL/GenBank/DDBJ databases">
        <title>Genomic Encyclopedia of Type Strains, Phase IV (KMG-IV): sequencing the most valuable type-strain genomes for metagenomic binning, comparative biology and taxonomic classification.</title>
        <authorList>
            <person name="Goeker M."/>
        </authorList>
    </citation>
    <scope>NUCLEOTIDE SEQUENCE [LARGE SCALE GENOMIC DNA]</scope>
    <source>
        <strain evidence="1 2">DSM 27939</strain>
    </source>
</reference>
<proteinExistence type="predicted"/>
<dbReference type="RefSeq" id="WP_229790315.1">
    <property type="nucleotide sequence ID" value="NZ_JACHFL010000048.1"/>
</dbReference>
<protein>
    <submittedName>
        <fullName evidence="1">Uncharacterized protein</fullName>
    </submittedName>
</protein>
<evidence type="ECO:0000313" key="2">
    <source>
        <dbReference type="Proteomes" id="UP000552709"/>
    </source>
</evidence>
<keyword evidence="2" id="KW-1185">Reference proteome</keyword>
<accession>A0A7W8K0Y7</accession>
<sequence length="101" mass="11028">MPRQKVSPTLSVSAVPLEGPDMMDVLEGMASEMAMDSIEAMSAAMEFERALLTIAQTLAGQAIRISDLEYEAERVKAAERQVKLLGKLYTQLQQLTQAAGR</sequence>
<gene>
    <name evidence="1" type="ORF">HNQ08_005602</name>
</gene>